<evidence type="ECO:0000256" key="1">
    <source>
        <dbReference type="SAM" id="Phobius"/>
    </source>
</evidence>
<feature type="transmembrane region" description="Helical" evidence="1">
    <location>
        <begin position="33"/>
        <end position="55"/>
    </location>
</feature>
<keyword evidence="1" id="KW-0472">Membrane</keyword>
<dbReference type="EMBL" id="FOGB01000001">
    <property type="protein sequence ID" value="SEQ06967.1"/>
    <property type="molecule type" value="Genomic_DNA"/>
</dbReference>
<dbReference type="OrthoDB" id="8942869at2"/>
<feature type="transmembrane region" description="Helical" evidence="1">
    <location>
        <begin position="86"/>
        <end position="104"/>
    </location>
</feature>
<dbReference type="Proteomes" id="UP000198749">
    <property type="component" value="Unassembled WGS sequence"/>
</dbReference>
<proteinExistence type="predicted"/>
<dbReference type="Pfam" id="PF05437">
    <property type="entry name" value="AzlD"/>
    <property type="match status" value="1"/>
</dbReference>
<keyword evidence="1" id="KW-1133">Transmembrane helix</keyword>
<evidence type="ECO:0000313" key="2">
    <source>
        <dbReference type="EMBL" id="SEQ06967.1"/>
    </source>
</evidence>
<accession>A0A1H9D0R5</accession>
<dbReference type="AlphaFoldDB" id="A0A1H9D0R5"/>
<protein>
    <submittedName>
        <fullName evidence="2">Branched-chain amino acid transport protein</fullName>
    </submittedName>
</protein>
<gene>
    <name evidence="2" type="ORF">SAMN03080615_00270</name>
</gene>
<sequence>MNEALLILGMFLVTFSVRYVLFGVAGKVRFPPWLTTGLSFVPPAVLTAIIVPAVLLPRGELWLRADNPWLLAGGFAALVSFWRRDLLTTIVAGMLCFMLLRFGFGL</sequence>
<organism evidence="2 3">
    <name type="scientific">Amphritea atlantica</name>
    <dbReference type="NCBI Taxonomy" id="355243"/>
    <lineage>
        <taxon>Bacteria</taxon>
        <taxon>Pseudomonadati</taxon>
        <taxon>Pseudomonadota</taxon>
        <taxon>Gammaproteobacteria</taxon>
        <taxon>Oceanospirillales</taxon>
        <taxon>Oceanospirillaceae</taxon>
        <taxon>Amphritea</taxon>
    </lineage>
</organism>
<name>A0A1H9D0R5_9GAMM</name>
<feature type="transmembrane region" description="Helical" evidence="1">
    <location>
        <begin position="6"/>
        <end position="26"/>
    </location>
</feature>
<dbReference type="InterPro" id="IPR008407">
    <property type="entry name" value="Brnchd-chn_aa_trnsp_AzlD"/>
</dbReference>
<evidence type="ECO:0000313" key="3">
    <source>
        <dbReference type="Proteomes" id="UP000198749"/>
    </source>
</evidence>
<reference evidence="3" key="1">
    <citation type="submission" date="2016-10" db="EMBL/GenBank/DDBJ databases">
        <authorList>
            <person name="Varghese N."/>
            <person name="Submissions S."/>
        </authorList>
    </citation>
    <scope>NUCLEOTIDE SEQUENCE [LARGE SCALE GENOMIC DNA]</scope>
    <source>
        <strain evidence="3">DSM 18887</strain>
    </source>
</reference>
<keyword evidence="1" id="KW-0812">Transmembrane</keyword>
<keyword evidence="3" id="KW-1185">Reference proteome</keyword>
<dbReference type="STRING" id="355243.SAMN03080615_00270"/>
<dbReference type="RefSeq" id="WP_091352909.1">
    <property type="nucleotide sequence ID" value="NZ_AP025284.1"/>
</dbReference>